<name>A0A1H0D924_9GAMM</name>
<reference evidence="2" key="1">
    <citation type="submission" date="2016-10" db="EMBL/GenBank/DDBJ databases">
        <authorList>
            <person name="Varghese N."/>
            <person name="Submissions S."/>
        </authorList>
    </citation>
    <scope>NUCLEOTIDE SEQUENCE [LARGE SCALE GENOMIC DNA]</scope>
    <source>
        <strain evidence="2">CGMCC 1.6444</strain>
    </source>
</reference>
<accession>A0A1H0D924</accession>
<protein>
    <submittedName>
        <fullName evidence="1">Uncharacterized protein</fullName>
    </submittedName>
</protein>
<sequence>MHIRIGLPNNEALKKFLVNHFELLIRFSQLFNTLICLLNILNPARLRS</sequence>
<proteinExistence type="predicted"/>
<evidence type="ECO:0000313" key="1">
    <source>
        <dbReference type="EMBL" id="SDN66589.1"/>
    </source>
</evidence>
<dbReference type="AlphaFoldDB" id="A0A1H0D924"/>
<keyword evidence="2" id="KW-1185">Reference proteome</keyword>
<evidence type="ECO:0000313" key="2">
    <source>
        <dbReference type="Proteomes" id="UP000199075"/>
    </source>
</evidence>
<gene>
    <name evidence="1" type="ORF">SAMN04487957_101316</name>
</gene>
<organism evidence="1 2">
    <name type="scientific">Halomonas shengliensis</name>
    <dbReference type="NCBI Taxonomy" id="419597"/>
    <lineage>
        <taxon>Bacteria</taxon>
        <taxon>Pseudomonadati</taxon>
        <taxon>Pseudomonadota</taxon>
        <taxon>Gammaproteobacteria</taxon>
        <taxon>Oceanospirillales</taxon>
        <taxon>Halomonadaceae</taxon>
        <taxon>Halomonas</taxon>
    </lineage>
</organism>
<dbReference type="EMBL" id="FNIV01000001">
    <property type="protein sequence ID" value="SDN66589.1"/>
    <property type="molecule type" value="Genomic_DNA"/>
</dbReference>
<dbReference type="Proteomes" id="UP000199075">
    <property type="component" value="Unassembled WGS sequence"/>
</dbReference>